<sequence>MTTGAWEQIKERVGQLFKRGKEHDGDELERALELVKDAGADERRAIVAEAELRGELRQRLRTDPEFAAGFKILLDELRRELPQPTQPSLHQEGYATRGGTVIQAGRDVNRVSPPRS</sequence>
<dbReference type="EMBL" id="SJJY01000001">
    <property type="protein sequence ID" value="TCC26894.1"/>
    <property type="molecule type" value="Genomic_DNA"/>
</dbReference>
<accession>A0ABY2ABD0</accession>
<dbReference type="Proteomes" id="UP000292385">
    <property type="component" value="Unassembled WGS sequence"/>
</dbReference>
<evidence type="ECO:0000256" key="1">
    <source>
        <dbReference type="SAM" id="MobiDB-lite"/>
    </source>
</evidence>
<dbReference type="RefSeq" id="WP_131459547.1">
    <property type="nucleotide sequence ID" value="NZ_SJJY01000001.1"/>
</dbReference>
<evidence type="ECO:0000313" key="3">
    <source>
        <dbReference type="Proteomes" id="UP000292385"/>
    </source>
</evidence>
<feature type="region of interest" description="Disordered" evidence="1">
    <location>
        <begin position="83"/>
        <end position="116"/>
    </location>
</feature>
<comment type="caution">
    <text evidence="2">The sequence shown here is derived from an EMBL/GenBank/DDBJ whole genome shotgun (WGS) entry which is preliminary data.</text>
</comment>
<keyword evidence="3" id="KW-1185">Reference proteome</keyword>
<gene>
    <name evidence="2" type="ORF">E0H58_02475</name>
</gene>
<protein>
    <submittedName>
        <fullName evidence="2">Uncharacterized protein</fullName>
    </submittedName>
</protein>
<organism evidence="2 3">
    <name type="scientific">Kribbella speibonae</name>
    <dbReference type="NCBI Taxonomy" id="1572660"/>
    <lineage>
        <taxon>Bacteria</taxon>
        <taxon>Bacillati</taxon>
        <taxon>Actinomycetota</taxon>
        <taxon>Actinomycetes</taxon>
        <taxon>Propionibacteriales</taxon>
        <taxon>Kribbellaceae</taxon>
        <taxon>Kribbella</taxon>
    </lineage>
</organism>
<evidence type="ECO:0000313" key="2">
    <source>
        <dbReference type="EMBL" id="TCC26894.1"/>
    </source>
</evidence>
<reference evidence="2 3" key="1">
    <citation type="submission" date="2019-02" db="EMBL/GenBank/DDBJ databases">
        <title>Kribbella capetownensis sp. nov. and Kribbella speibonae sp. nov., isolated from soil.</title>
        <authorList>
            <person name="Curtis S.M."/>
            <person name="Norton I."/>
            <person name="Everest G.J."/>
            <person name="Meyers P.R."/>
        </authorList>
    </citation>
    <scope>NUCLEOTIDE SEQUENCE [LARGE SCALE GENOMIC DNA]</scope>
    <source>
        <strain evidence="2 3">SK5</strain>
    </source>
</reference>
<proteinExistence type="predicted"/>
<name>A0ABY2ABD0_9ACTN</name>